<dbReference type="Pfam" id="PF25876">
    <property type="entry name" value="HH_MFP_RND"/>
    <property type="match status" value="1"/>
</dbReference>
<dbReference type="FunFam" id="2.40.30.170:FF:000010">
    <property type="entry name" value="Efflux RND transporter periplasmic adaptor subunit"/>
    <property type="match status" value="1"/>
</dbReference>
<evidence type="ECO:0000256" key="1">
    <source>
        <dbReference type="ARBA" id="ARBA00009477"/>
    </source>
</evidence>
<feature type="domain" description="CusB-like beta-barrel" evidence="8">
    <location>
        <begin position="213"/>
        <end position="286"/>
    </location>
</feature>
<proteinExistence type="inferred from homology"/>
<dbReference type="AlphaFoldDB" id="A0A537LQB6"/>
<keyword evidence="2" id="KW-0813">Transport</keyword>
<evidence type="ECO:0000256" key="4">
    <source>
        <dbReference type="ARBA" id="ARBA00043263"/>
    </source>
</evidence>
<evidence type="ECO:0000256" key="6">
    <source>
        <dbReference type="SAM" id="Coils"/>
    </source>
</evidence>
<evidence type="ECO:0000256" key="3">
    <source>
        <dbReference type="ARBA" id="ARBA00022833"/>
    </source>
</evidence>
<feature type="domain" description="YknX-like C-terminal permuted SH3-like" evidence="9">
    <location>
        <begin position="294"/>
        <end position="356"/>
    </location>
</feature>
<sequence length="365" mass="37745">MRIRVLIVGAIIVALAGGILALRTRDGVSSPVSQPPQAAPVAVTVVAALRGDFVTTVTATGTVASLREAKIASTLPGVVAEVFVTEGQRVQAGAPLMRLRTDQMAATEAQARAGVAQAKAALNLADISVRRMRELSQSGAVSRQELDAAEARFAAAQAQRELAEATLASAQIQLRDATVTAPFAGTITQRSVEPGEGVSPAVGSFVLAQLDAVYVELAVPERLRSGLRVGQTVAVTVDAEPGSQFAGKIEKIQPAATVSSRSFTVKVRVPNAQRVLRPGAFARGTITVAVRSGVLQIPEQAVLVTAGNPVLFVVQNGRAVRREVALGERQGGLVEITSGLTAGDVVIVDGQLGLTDNQLVAPRAP</sequence>
<gene>
    <name evidence="10" type="ORF">E6G99_01390</name>
</gene>
<dbReference type="SUPFAM" id="SSF111369">
    <property type="entry name" value="HlyD-like secretion proteins"/>
    <property type="match status" value="1"/>
</dbReference>
<keyword evidence="6" id="KW-0175">Coiled coil</keyword>
<dbReference type="InterPro" id="IPR058637">
    <property type="entry name" value="YknX-like_C"/>
</dbReference>
<dbReference type="Gene3D" id="2.40.420.20">
    <property type="match status" value="1"/>
</dbReference>
<name>A0A537LQB6_9BACT</name>
<dbReference type="Pfam" id="PF25989">
    <property type="entry name" value="YknX_C"/>
    <property type="match status" value="1"/>
</dbReference>
<evidence type="ECO:0000256" key="5">
    <source>
        <dbReference type="ARBA" id="ARBA00058766"/>
    </source>
</evidence>
<evidence type="ECO:0000259" key="8">
    <source>
        <dbReference type="Pfam" id="PF25954"/>
    </source>
</evidence>
<dbReference type="GO" id="GO:0046686">
    <property type="term" value="P:response to cadmium ion"/>
    <property type="evidence" value="ECO:0007669"/>
    <property type="project" value="UniProtKB-KW"/>
</dbReference>
<evidence type="ECO:0000256" key="2">
    <source>
        <dbReference type="ARBA" id="ARBA00022448"/>
    </source>
</evidence>
<dbReference type="Gene3D" id="1.10.287.470">
    <property type="entry name" value="Helix hairpin bin"/>
    <property type="match status" value="1"/>
</dbReference>
<dbReference type="InterPro" id="IPR006143">
    <property type="entry name" value="RND_pump_MFP"/>
</dbReference>
<dbReference type="FunFam" id="2.40.420.20:FF:000006">
    <property type="entry name" value="RND family efflux transporter MFP subunit"/>
    <property type="match status" value="1"/>
</dbReference>
<dbReference type="GO" id="GO:1990281">
    <property type="term" value="C:efflux pump complex"/>
    <property type="evidence" value="ECO:0007669"/>
    <property type="project" value="TreeGrafter"/>
</dbReference>
<comment type="similarity">
    <text evidence="1">Belongs to the membrane fusion protein (MFP) (TC 8.A.1) family.</text>
</comment>
<dbReference type="Gene3D" id="2.40.50.100">
    <property type="match status" value="1"/>
</dbReference>
<dbReference type="Gene3D" id="2.40.30.170">
    <property type="match status" value="1"/>
</dbReference>
<dbReference type="GO" id="GO:0015562">
    <property type="term" value="F:efflux transmembrane transporter activity"/>
    <property type="evidence" value="ECO:0007669"/>
    <property type="project" value="TreeGrafter"/>
</dbReference>
<accession>A0A537LQB6</accession>
<dbReference type="InterPro" id="IPR058792">
    <property type="entry name" value="Beta-barrel_RND_2"/>
</dbReference>
<feature type="domain" description="Multidrug resistance protein MdtA-like alpha-helical hairpin" evidence="7">
    <location>
        <begin position="108"/>
        <end position="175"/>
    </location>
</feature>
<dbReference type="InterPro" id="IPR058624">
    <property type="entry name" value="MdtA-like_HH"/>
</dbReference>
<dbReference type="PANTHER" id="PTHR30469">
    <property type="entry name" value="MULTIDRUG RESISTANCE PROTEIN MDTA"/>
    <property type="match status" value="1"/>
</dbReference>
<protein>
    <submittedName>
        <fullName evidence="10">Efflux RND transporter periplasmic adaptor subunit</fullName>
    </submittedName>
</protein>
<dbReference type="Pfam" id="PF25954">
    <property type="entry name" value="Beta-barrel_RND_2"/>
    <property type="match status" value="1"/>
</dbReference>
<dbReference type="NCBIfam" id="TIGR01730">
    <property type="entry name" value="RND_mfp"/>
    <property type="match status" value="1"/>
</dbReference>
<organism evidence="10 11">
    <name type="scientific">Candidatus Segetimicrobium genomatis</name>
    <dbReference type="NCBI Taxonomy" id="2569760"/>
    <lineage>
        <taxon>Bacteria</taxon>
        <taxon>Bacillati</taxon>
        <taxon>Candidatus Sysuimicrobiota</taxon>
        <taxon>Candidatus Sysuimicrobiia</taxon>
        <taxon>Candidatus Sysuimicrobiales</taxon>
        <taxon>Candidatus Segetimicrobiaceae</taxon>
        <taxon>Candidatus Segetimicrobium</taxon>
    </lineage>
</organism>
<keyword evidence="3" id="KW-0862">Zinc</keyword>
<comment type="caution">
    <text evidence="10">The sequence shown here is derived from an EMBL/GenBank/DDBJ whole genome shotgun (WGS) entry which is preliminary data.</text>
</comment>
<dbReference type="PANTHER" id="PTHR30469:SF15">
    <property type="entry name" value="HLYD FAMILY OF SECRETION PROTEINS"/>
    <property type="match status" value="1"/>
</dbReference>
<evidence type="ECO:0000313" key="10">
    <source>
        <dbReference type="EMBL" id="TMJ10186.1"/>
    </source>
</evidence>
<evidence type="ECO:0000259" key="9">
    <source>
        <dbReference type="Pfam" id="PF25989"/>
    </source>
</evidence>
<reference evidence="10 11" key="1">
    <citation type="journal article" date="2019" name="Nat. Microbiol.">
        <title>Mediterranean grassland soil C-N compound turnover is dependent on rainfall and depth, and is mediated by genomically divergent microorganisms.</title>
        <authorList>
            <person name="Diamond S."/>
            <person name="Andeer P.F."/>
            <person name="Li Z."/>
            <person name="Crits-Christoph A."/>
            <person name="Burstein D."/>
            <person name="Anantharaman K."/>
            <person name="Lane K.R."/>
            <person name="Thomas B.C."/>
            <person name="Pan C."/>
            <person name="Northen T.R."/>
            <person name="Banfield J.F."/>
        </authorList>
    </citation>
    <scope>NUCLEOTIDE SEQUENCE [LARGE SCALE GENOMIC DNA]</scope>
    <source>
        <strain evidence="10">NP_2</strain>
    </source>
</reference>
<keyword evidence="4" id="KW-0105">Cadmium resistance</keyword>
<dbReference type="EMBL" id="VBAJ01000020">
    <property type="protein sequence ID" value="TMJ10186.1"/>
    <property type="molecule type" value="Genomic_DNA"/>
</dbReference>
<feature type="coiled-coil region" evidence="6">
    <location>
        <begin position="146"/>
        <end position="175"/>
    </location>
</feature>
<evidence type="ECO:0000259" key="7">
    <source>
        <dbReference type="Pfam" id="PF25876"/>
    </source>
</evidence>
<evidence type="ECO:0000313" key="11">
    <source>
        <dbReference type="Proteomes" id="UP000318661"/>
    </source>
</evidence>
<dbReference type="Proteomes" id="UP000318661">
    <property type="component" value="Unassembled WGS sequence"/>
</dbReference>
<comment type="function">
    <text evidence="5">CzcA and CzcB together would act in zinc efflux nearly as effectively as the complete czc efflux system (CzcABC). The CzcB protein is thought to funnel zinc cations to the CzcA transport protein.</text>
</comment>